<keyword evidence="7 9" id="KW-0472">Membrane</keyword>
<keyword evidence="8 9" id="KW-0407">Ion channel</keyword>
<reference evidence="10 11" key="1">
    <citation type="submission" date="2020-08" db="EMBL/GenBank/DDBJ databases">
        <authorList>
            <person name="Hejnol A."/>
        </authorList>
    </citation>
    <scope>NUCLEOTIDE SEQUENCE [LARGE SCALE GENOMIC DNA]</scope>
</reference>
<keyword evidence="3" id="KW-1003">Cell membrane</keyword>
<dbReference type="GO" id="GO:0005886">
    <property type="term" value="C:plasma membrane"/>
    <property type="evidence" value="ECO:0007669"/>
    <property type="project" value="UniProtKB-SubCell"/>
</dbReference>
<evidence type="ECO:0000256" key="4">
    <source>
        <dbReference type="ARBA" id="ARBA00022692"/>
    </source>
</evidence>
<comment type="similarity">
    <text evidence="9">Belongs to the pannexin family.</text>
</comment>
<evidence type="ECO:0000256" key="3">
    <source>
        <dbReference type="ARBA" id="ARBA00022475"/>
    </source>
</evidence>
<sequence length="368" mass="42900">MDKLVRVLLSVREFKVRNDDDFVDKLNRQYSVSLLVTFSLIVSTKQFVGEPIKCWCPAHFTESHRDYANTICWLSNTYYVPFEEGIPTDIGVRTRPKISYYQWVPLVLLIEALMCFIPCLIWRILHKRSGINLSAILDVSRVCERSTYGEVREKSGRYLVSQLHKFFTVQRGKKGCVENISKRCCLVGGKRYAVDPKRLYGLEIIRKLIEGTDWTEIERFPRVTLCDFKIRHLGRLLPYVVQCVLTINLFNEKIFLIIWFWFLILSALTALSLVKWFTLAIYWPGQVDYVRRQLTSIGVDDCSVKSRVRNFVVDYLRRDGLFVLKLLTLGGGEMVCAETLSGLWSNYAPDRRYGRDVTNAKRRRDDCV</sequence>
<comment type="caution">
    <text evidence="10">The sequence shown here is derived from an EMBL/GenBank/DDBJ whole genome shotgun (WGS) entry which is preliminary data.</text>
</comment>
<dbReference type="GO" id="GO:0005921">
    <property type="term" value="C:gap junction"/>
    <property type="evidence" value="ECO:0007669"/>
    <property type="project" value="UniProtKB-UniRule"/>
</dbReference>
<evidence type="ECO:0000256" key="7">
    <source>
        <dbReference type="ARBA" id="ARBA00023136"/>
    </source>
</evidence>
<dbReference type="PRINTS" id="PR01262">
    <property type="entry name" value="INNEXIN"/>
</dbReference>
<dbReference type="OrthoDB" id="5867527at2759"/>
<organism evidence="10 11">
    <name type="scientific">Dimorphilus gyrociliatus</name>
    <dbReference type="NCBI Taxonomy" id="2664684"/>
    <lineage>
        <taxon>Eukaryota</taxon>
        <taxon>Metazoa</taxon>
        <taxon>Spiralia</taxon>
        <taxon>Lophotrochozoa</taxon>
        <taxon>Annelida</taxon>
        <taxon>Polychaeta</taxon>
        <taxon>Polychaeta incertae sedis</taxon>
        <taxon>Dinophilidae</taxon>
        <taxon>Dimorphilus</taxon>
    </lineage>
</organism>
<evidence type="ECO:0000256" key="1">
    <source>
        <dbReference type="ARBA" id="ARBA00004651"/>
    </source>
</evidence>
<dbReference type="Proteomes" id="UP000549394">
    <property type="component" value="Unassembled WGS sequence"/>
</dbReference>
<proteinExistence type="inferred from homology"/>
<evidence type="ECO:0000313" key="10">
    <source>
        <dbReference type="EMBL" id="CAD5120958.1"/>
    </source>
</evidence>
<keyword evidence="4 9" id="KW-0812">Transmembrane</keyword>
<keyword evidence="2 9" id="KW-0813">Transport</keyword>
<gene>
    <name evidence="9" type="primary">inx</name>
    <name evidence="10" type="ORF">DGYR_LOCUS8965</name>
</gene>
<dbReference type="PANTHER" id="PTHR11893:SF36">
    <property type="entry name" value="INNEXIN-5"/>
    <property type="match status" value="1"/>
</dbReference>
<dbReference type="AlphaFoldDB" id="A0A7I8VYH6"/>
<comment type="subcellular location">
    <subcellularLocation>
        <location evidence="1 9">Cell membrane</location>
        <topology evidence="1 9">Multi-pass membrane protein</topology>
    </subcellularLocation>
</comment>
<dbReference type="GO" id="GO:0034220">
    <property type="term" value="P:monoatomic ion transmembrane transport"/>
    <property type="evidence" value="ECO:0007669"/>
    <property type="project" value="UniProtKB-KW"/>
</dbReference>
<evidence type="ECO:0000256" key="5">
    <source>
        <dbReference type="ARBA" id="ARBA00022989"/>
    </source>
</evidence>
<evidence type="ECO:0000256" key="2">
    <source>
        <dbReference type="ARBA" id="ARBA00022448"/>
    </source>
</evidence>
<feature type="transmembrane region" description="Helical" evidence="9">
    <location>
        <begin position="103"/>
        <end position="125"/>
    </location>
</feature>
<evidence type="ECO:0000256" key="8">
    <source>
        <dbReference type="ARBA" id="ARBA00023303"/>
    </source>
</evidence>
<comment type="caution">
    <text evidence="9">Lacks conserved residue(s) required for the propagation of feature annotation.</text>
</comment>
<dbReference type="EMBL" id="CAJFCJ010000013">
    <property type="protein sequence ID" value="CAD5120958.1"/>
    <property type="molecule type" value="Genomic_DNA"/>
</dbReference>
<evidence type="ECO:0000313" key="11">
    <source>
        <dbReference type="Proteomes" id="UP000549394"/>
    </source>
</evidence>
<evidence type="ECO:0000256" key="9">
    <source>
        <dbReference type="RuleBase" id="RU010713"/>
    </source>
</evidence>
<dbReference type="Pfam" id="PF00876">
    <property type="entry name" value="Innexin"/>
    <property type="match status" value="1"/>
</dbReference>
<feature type="transmembrane region" description="Helical" evidence="9">
    <location>
        <begin position="256"/>
        <end position="283"/>
    </location>
</feature>
<name>A0A7I8VYH6_9ANNE</name>
<dbReference type="PROSITE" id="PS51013">
    <property type="entry name" value="PANNEXIN"/>
    <property type="match status" value="1"/>
</dbReference>
<keyword evidence="11" id="KW-1185">Reference proteome</keyword>
<dbReference type="PANTHER" id="PTHR11893">
    <property type="entry name" value="INNEXIN"/>
    <property type="match status" value="1"/>
</dbReference>
<accession>A0A7I8VYH6</accession>
<comment type="function">
    <text evidence="9">Structural component of the gap junctions.</text>
</comment>
<protein>
    <recommendedName>
        <fullName evidence="9">Innexin</fullName>
    </recommendedName>
</protein>
<keyword evidence="6 9" id="KW-0406">Ion transport</keyword>
<evidence type="ECO:0000256" key="6">
    <source>
        <dbReference type="ARBA" id="ARBA00023065"/>
    </source>
</evidence>
<keyword evidence="5 9" id="KW-1133">Transmembrane helix</keyword>
<dbReference type="InterPro" id="IPR000990">
    <property type="entry name" value="Innexin"/>
</dbReference>